<dbReference type="EMBL" id="JANPWB010000009">
    <property type="protein sequence ID" value="KAJ1148984.1"/>
    <property type="molecule type" value="Genomic_DNA"/>
</dbReference>
<dbReference type="AlphaFoldDB" id="A0AAV7RCN1"/>
<dbReference type="Proteomes" id="UP001066276">
    <property type="component" value="Chromosome 5"/>
</dbReference>
<evidence type="ECO:0000256" key="1">
    <source>
        <dbReference type="SAM" id="MobiDB-lite"/>
    </source>
</evidence>
<name>A0AAV7RCN1_PLEWA</name>
<evidence type="ECO:0000313" key="2">
    <source>
        <dbReference type="EMBL" id="KAJ1148984.1"/>
    </source>
</evidence>
<evidence type="ECO:0000313" key="3">
    <source>
        <dbReference type="Proteomes" id="UP001066276"/>
    </source>
</evidence>
<feature type="compositionally biased region" description="Basic and acidic residues" evidence="1">
    <location>
        <begin position="85"/>
        <end position="106"/>
    </location>
</feature>
<reference evidence="2" key="1">
    <citation type="journal article" date="2022" name="bioRxiv">
        <title>Sequencing and chromosome-scale assembly of the giantPleurodeles waltlgenome.</title>
        <authorList>
            <person name="Brown T."/>
            <person name="Elewa A."/>
            <person name="Iarovenko S."/>
            <person name="Subramanian E."/>
            <person name="Araus A.J."/>
            <person name="Petzold A."/>
            <person name="Susuki M."/>
            <person name="Suzuki K.-i.T."/>
            <person name="Hayashi T."/>
            <person name="Toyoda A."/>
            <person name="Oliveira C."/>
            <person name="Osipova E."/>
            <person name="Leigh N.D."/>
            <person name="Simon A."/>
            <person name="Yun M.H."/>
        </authorList>
    </citation>
    <scope>NUCLEOTIDE SEQUENCE</scope>
    <source>
        <strain evidence="2">20211129_DDA</strain>
        <tissue evidence="2">Liver</tissue>
    </source>
</reference>
<keyword evidence="3" id="KW-1185">Reference proteome</keyword>
<feature type="region of interest" description="Disordered" evidence="1">
    <location>
        <begin position="55"/>
        <end position="131"/>
    </location>
</feature>
<organism evidence="2 3">
    <name type="scientific">Pleurodeles waltl</name>
    <name type="common">Iberian ribbed newt</name>
    <dbReference type="NCBI Taxonomy" id="8319"/>
    <lineage>
        <taxon>Eukaryota</taxon>
        <taxon>Metazoa</taxon>
        <taxon>Chordata</taxon>
        <taxon>Craniata</taxon>
        <taxon>Vertebrata</taxon>
        <taxon>Euteleostomi</taxon>
        <taxon>Amphibia</taxon>
        <taxon>Batrachia</taxon>
        <taxon>Caudata</taxon>
        <taxon>Salamandroidea</taxon>
        <taxon>Salamandridae</taxon>
        <taxon>Pleurodelinae</taxon>
        <taxon>Pleurodeles</taxon>
    </lineage>
</organism>
<proteinExistence type="predicted"/>
<gene>
    <name evidence="2" type="ORF">NDU88_001805</name>
</gene>
<comment type="caution">
    <text evidence="2">The sequence shown here is derived from an EMBL/GenBank/DDBJ whole genome shotgun (WGS) entry which is preliminary data.</text>
</comment>
<sequence length="131" mass="14779">MKVLASLEMEPKGMEMYAMQGSIPDVEFCMLMSIETNKSVGLSLAEWVAEATMESVTKKCSGGTSNRRDPAPSEDFRDQEEEMERDNGKEEKEDASNRGNTEERKHTVMPLQGPDRDPNEEKDVKESDNED</sequence>
<protein>
    <submittedName>
        <fullName evidence="2">Uncharacterized protein</fullName>
    </submittedName>
</protein>
<feature type="compositionally biased region" description="Basic and acidic residues" evidence="1">
    <location>
        <begin position="66"/>
        <end position="76"/>
    </location>
</feature>
<feature type="compositionally biased region" description="Basic and acidic residues" evidence="1">
    <location>
        <begin position="114"/>
        <end position="131"/>
    </location>
</feature>
<accession>A0AAV7RCN1</accession>